<dbReference type="EMBL" id="HQ337021">
    <property type="protein sequence ID" value="AGN12099.1"/>
    <property type="molecule type" value="Genomic_DNA"/>
</dbReference>
<organism evidence="1 2">
    <name type="scientific">Prochlorococcus phage P-SSM3</name>
    <dbReference type="NCBI Taxonomy" id="536453"/>
    <lineage>
        <taxon>Viruses</taxon>
        <taxon>Duplodnaviria</taxon>
        <taxon>Heunggongvirae</taxon>
        <taxon>Uroviricota</taxon>
        <taxon>Caudoviricetes</taxon>
        <taxon>Pantevenvirales</taxon>
        <taxon>Kyanoviridae</taxon>
        <taxon>Ronodorvirus</taxon>
        <taxon>Ronodorvirus pssm3</taxon>
    </lineage>
</organism>
<keyword evidence="2" id="KW-1185">Reference proteome</keyword>
<reference evidence="1 2" key="1">
    <citation type="submission" date="2010-10" db="EMBL/GenBank/DDBJ databases">
        <title>The Genome Sequence of Prochlorococcus phage P-SSM3.</title>
        <authorList>
            <consortium name="The Broad Institute Genome Sequencing Platform"/>
            <person name="Henn M.R."/>
            <person name="Sullivan M.S."/>
            <person name="Osburne M.S."/>
            <person name="Levin J."/>
            <person name="Malboeuf C."/>
            <person name="Casali M."/>
            <person name="Russ C."/>
            <person name="Lennon N."/>
            <person name="Chapman S.B."/>
            <person name="Erlich R."/>
            <person name="Young S.K."/>
            <person name="Yandava C."/>
            <person name="Zeng Q."/>
            <person name="Alvarado L."/>
            <person name="Anderson S."/>
            <person name="Berlin A."/>
            <person name="Chen Z."/>
            <person name="Freedman E."/>
            <person name="Gellesch M."/>
            <person name="Goldberg J."/>
            <person name="Green L."/>
            <person name="Griggs A."/>
            <person name="Gujja S."/>
            <person name="Heilman E.R."/>
            <person name="Heiman D."/>
            <person name="Hollinger A."/>
            <person name="Howarth C."/>
            <person name="Larson L."/>
            <person name="Mehta T."/>
            <person name="Pearson M."/>
            <person name="Roberts A."/>
            <person name="Ryan E."/>
            <person name="Saif S."/>
            <person name="Shea T."/>
            <person name="Shenoy N."/>
            <person name="Sisk P."/>
            <person name="Stolte C."/>
            <person name="Sykes S."/>
            <person name="White J."/>
            <person name="Yu Q."/>
            <person name="Coleman M.L."/>
            <person name="Huang K.H."/>
            <person name="Weigele P.R."/>
            <person name="DeFrancesco A.S."/>
            <person name="Kern S.E."/>
            <person name="Thompson L.R."/>
            <person name="Fu R."/>
            <person name="Hombeck B."/>
            <person name="Chisholm S.W."/>
            <person name="Haas B."/>
            <person name="Nusbaum C."/>
            <person name="Birren B."/>
        </authorList>
    </citation>
    <scope>NUCLEOTIDE SEQUENCE [LARGE SCALE GENOMIC DNA]</scope>
    <source>
        <strain evidence="1 2">P-SSM3</strain>
    </source>
</reference>
<name>R9S7T6_9CAUD</name>
<proteinExistence type="predicted"/>
<dbReference type="RefSeq" id="YP_008130088.1">
    <property type="nucleotide sequence ID" value="NC_021559.1"/>
</dbReference>
<evidence type="ECO:0008006" key="3">
    <source>
        <dbReference type="Google" id="ProtNLM"/>
    </source>
</evidence>
<evidence type="ECO:0000313" key="1">
    <source>
        <dbReference type="EMBL" id="AGN12099.1"/>
    </source>
</evidence>
<dbReference type="Proteomes" id="UP000201670">
    <property type="component" value="Segment"/>
</dbReference>
<dbReference type="KEGG" id="vg:15956843"/>
<accession>R9S7T6</accession>
<gene>
    <name evidence="1" type="ORF">PRAG_00162</name>
</gene>
<sequence>MVEWITYNGSSKMIDIKDNFLHIREFERMHAELMSWDFPWYTSKIVNDSEQNRNNNFQFTHLFYERYSPVDESVNILQPVLQIIQPIAIFKIKANMMPNQNAIIEHGFHHDVTDSEFHPIKEHMKTSILYMNTNDGYTKFEDGTIVESVANRFVTFPNHTEHTGTSTSDSDYRLVINFNYA</sequence>
<protein>
    <recommendedName>
        <fullName evidence="3">DNA endonuclease V</fullName>
    </recommendedName>
</protein>
<evidence type="ECO:0000313" key="2">
    <source>
        <dbReference type="Proteomes" id="UP000201670"/>
    </source>
</evidence>
<dbReference type="GeneID" id="15956843"/>